<name>A0A3N4LQ00_9PEZI</name>
<evidence type="ECO:0000256" key="7">
    <source>
        <dbReference type="PIRNR" id="PIRNR016398"/>
    </source>
</evidence>
<keyword evidence="10" id="KW-0648">Protein biosynthesis</keyword>
<dbReference type="Pfam" id="PF18121">
    <property type="entry name" value="TFA2_Winged_2"/>
    <property type="match status" value="1"/>
</dbReference>
<sequence>MSNYLNNSLKSFNTSVKNQSATFFSQRRSVNPQHPPVNNEPSNASTLKRKRAIITPTHSAPKVVYSQPVDSGQVRDLMSQVHVAITYLKDYEVALTAQELSSKLSIKFTDNLRTVLKDNDRIHYDPKSETYAFKPIHNIRSPQALLGYLQNQTTAQGLSVKELKDGWSGAIDTIGKLEADREILVTRTKKDNQPRMVWKNDKSLDVDVEDEFKAIWNRIQIPEPAELPRALQEAGLKPTSVDPASIKKATTSNAQRKKPKRQRAGRITNTHMSHIIKDFSGSK</sequence>
<feature type="region of interest" description="Disordered" evidence="8">
    <location>
        <begin position="235"/>
        <end position="283"/>
    </location>
</feature>
<evidence type="ECO:0000256" key="3">
    <source>
        <dbReference type="ARBA" id="ARBA00023125"/>
    </source>
</evidence>
<dbReference type="Pfam" id="PF02186">
    <property type="entry name" value="TFIIE_beta"/>
    <property type="match status" value="1"/>
</dbReference>
<comment type="subunit">
    <text evidence="7">Tetramer of two alpha and two beta chains.</text>
</comment>
<dbReference type="Pfam" id="PF22254">
    <property type="entry name" value="TFA2_E-tether"/>
    <property type="match status" value="1"/>
</dbReference>
<dbReference type="InterPro" id="IPR040501">
    <property type="entry name" value="TFA2_Winged_2"/>
</dbReference>
<dbReference type="GO" id="GO:0006367">
    <property type="term" value="P:transcription initiation at RNA polymerase II promoter"/>
    <property type="evidence" value="ECO:0007669"/>
    <property type="project" value="UniProtKB-UniRule"/>
</dbReference>
<feature type="compositionally biased region" description="Basic residues" evidence="8">
    <location>
        <begin position="255"/>
        <end position="264"/>
    </location>
</feature>
<dbReference type="OrthoDB" id="5323195at2759"/>
<dbReference type="STRING" id="1051890.A0A3N4LQ00"/>
<evidence type="ECO:0000256" key="6">
    <source>
        <dbReference type="ARBA" id="ARBA00025581"/>
    </source>
</evidence>
<dbReference type="PROSITE" id="PS51351">
    <property type="entry name" value="TFIIE_BETA_C"/>
    <property type="match status" value="1"/>
</dbReference>
<evidence type="ECO:0000313" key="10">
    <source>
        <dbReference type="EMBL" id="RPB23738.1"/>
    </source>
</evidence>
<comment type="subcellular location">
    <subcellularLocation>
        <location evidence="1 7">Nucleus</location>
    </subcellularLocation>
</comment>
<evidence type="ECO:0000256" key="8">
    <source>
        <dbReference type="SAM" id="MobiDB-lite"/>
    </source>
</evidence>
<keyword evidence="11" id="KW-1185">Reference proteome</keyword>
<feature type="region of interest" description="Disordered" evidence="8">
    <location>
        <begin position="23"/>
        <end position="47"/>
    </location>
</feature>
<keyword evidence="3 7" id="KW-0238">DNA-binding</keyword>
<keyword evidence="4 7" id="KW-0804">Transcription</keyword>
<dbReference type="Proteomes" id="UP000267821">
    <property type="component" value="Unassembled WGS sequence"/>
</dbReference>
<dbReference type="PANTHER" id="PTHR12716">
    <property type="entry name" value="TRANSCRIPTION INITIATION FACTOR IIE, BETA SUBUNIT"/>
    <property type="match status" value="1"/>
</dbReference>
<keyword evidence="5 7" id="KW-0539">Nucleus</keyword>
<dbReference type="PIRSF" id="PIRSF016398">
    <property type="entry name" value="TFIIE-beta"/>
    <property type="match status" value="1"/>
</dbReference>
<evidence type="ECO:0000256" key="4">
    <source>
        <dbReference type="ARBA" id="ARBA00023163"/>
    </source>
</evidence>
<accession>A0A3N4LQ00</accession>
<gene>
    <name evidence="10" type="ORF">L211DRAFT_824823</name>
</gene>
<dbReference type="InParanoid" id="A0A3N4LQ00"/>
<evidence type="ECO:0000256" key="1">
    <source>
        <dbReference type="ARBA" id="ARBA00004123"/>
    </source>
</evidence>
<dbReference type="EMBL" id="ML121544">
    <property type="protein sequence ID" value="RPB23738.1"/>
    <property type="molecule type" value="Genomic_DNA"/>
</dbReference>
<feature type="domain" description="TFIIE beta" evidence="9">
    <location>
        <begin position="65"/>
        <end position="140"/>
    </location>
</feature>
<comment type="function">
    <text evidence="6 7">Recruits TFIIH to the initiation complex and stimulates the RNA polymerase II C-terminal domain kinase and DNA-dependent ATPase activities of TFIIH. Both TFIIH and TFIIE are required for promoter clearance by RNA polymerase.</text>
</comment>
<dbReference type="InterPro" id="IPR054600">
    <property type="entry name" value="TFA2_E-tether"/>
</dbReference>
<dbReference type="FunCoup" id="A0A3N4LQ00">
    <property type="interactions" value="491"/>
</dbReference>
<dbReference type="GO" id="GO:0001097">
    <property type="term" value="F:TFIIH-class transcription factor complex binding"/>
    <property type="evidence" value="ECO:0007669"/>
    <property type="project" value="TreeGrafter"/>
</dbReference>
<dbReference type="GO" id="GO:0005673">
    <property type="term" value="C:transcription factor TFIIE complex"/>
    <property type="evidence" value="ECO:0007669"/>
    <property type="project" value="UniProtKB-UniRule"/>
</dbReference>
<dbReference type="GO" id="GO:0003743">
    <property type="term" value="F:translation initiation factor activity"/>
    <property type="evidence" value="ECO:0007669"/>
    <property type="project" value="UniProtKB-KW"/>
</dbReference>
<keyword evidence="2 7" id="KW-0805">Transcription regulation</keyword>
<proteinExistence type="inferred from homology"/>
<evidence type="ECO:0000256" key="5">
    <source>
        <dbReference type="ARBA" id="ARBA00023242"/>
    </source>
</evidence>
<dbReference type="GO" id="GO:0003677">
    <property type="term" value="F:DNA binding"/>
    <property type="evidence" value="ECO:0007669"/>
    <property type="project" value="UniProtKB-UniRule"/>
</dbReference>
<dbReference type="InterPro" id="IPR016656">
    <property type="entry name" value="TFIIE-bsu"/>
</dbReference>
<dbReference type="AlphaFoldDB" id="A0A3N4LQ00"/>
<organism evidence="10 11">
    <name type="scientific">Terfezia boudieri ATCC MYA-4762</name>
    <dbReference type="NCBI Taxonomy" id="1051890"/>
    <lineage>
        <taxon>Eukaryota</taxon>
        <taxon>Fungi</taxon>
        <taxon>Dikarya</taxon>
        <taxon>Ascomycota</taxon>
        <taxon>Pezizomycotina</taxon>
        <taxon>Pezizomycetes</taxon>
        <taxon>Pezizales</taxon>
        <taxon>Pezizaceae</taxon>
        <taxon>Terfezia</taxon>
    </lineage>
</organism>
<evidence type="ECO:0000256" key="2">
    <source>
        <dbReference type="ARBA" id="ARBA00023015"/>
    </source>
</evidence>
<reference evidence="10 11" key="1">
    <citation type="journal article" date="2018" name="Nat. Ecol. Evol.">
        <title>Pezizomycetes genomes reveal the molecular basis of ectomycorrhizal truffle lifestyle.</title>
        <authorList>
            <person name="Murat C."/>
            <person name="Payen T."/>
            <person name="Noel B."/>
            <person name="Kuo A."/>
            <person name="Morin E."/>
            <person name="Chen J."/>
            <person name="Kohler A."/>
            <person name="Krizsan K."/>
            <person name="Balestrini R."/>
            <person name="Da Silva C."/>
            <person name="Montanini B."/>
            <person name="Hainaut M."/>
            <person name="Levati E."/>
            <person name="Barry K.W."/>
            <person name="Belfiori B."/>
            <person name="Cichocki N."/>
            <person name="Clum A."/>
            <person name="Dockter R.B."/>
            <person name="Fauchery L."/>
            <person name="Guy J."/>
            <person name="Iotti M."/>
            <person name="Le Tacon F."/>
            <person name="Lindquist E.A."/>
            <person name="Lipzen A."/>
            <person name="Malagnac F."/>
            <person name="Mello A."/>
            <person name="Molinier V."/>
            <person name="Miyauchi S."/>
            <person name="Poulain J."/>
            <person name="Riccioni C."/>
            <person name="Rubini A."/>
            <person name="Sitrit Y."/>
            <person name="Splivallo R."/>
            <person name="Traeger S."/>
            <person name="Wang M."/>
            <person name="Zifcakova L."/>
            <person name="Wipf D."/>
            <person name="Zambonelli A."/>
            <person name="Paolocci F."/>
            <person name="Nowrousian M."/>
            <person name="Ottonello S."/>
            <person name="Baldrian P."/>
            <person name="Spatafora J.W."/>
            <person name="Henrissat B."/>
            <person name="Nagy L.G."/>
            <person name="Aury J.M."/>
            <person name="Wincker P."/>
            <person name="Grigoriev I.V."/>
            <person name="Bonfante P."/>
            <person name="Martin F.M."/>
        </authorList>
    </citation>
    <scope>NUCLEOTIDE SEQUENCE [LARGE SCALE GENOMIC DNA]</scope>
    <source>
        <strain evidence="10 11">ATCC MYA-4762</strain>
    </source>
</reference>
<comment type="similarity">
    <text evidence="7">Belongs to the TFIIE beta subunit family.</text>
</comment>
<evidence type="ECO:0000313" key="11">
    <source>
        <dbReference type="Proteomes" id="UP000267821"/>
    </source>
</evidence>
<dbReference type="InterPro" id="IPR003166">
    <property type="entry name" value="TFIIE_bsu_DNA-bd"/>
</dbReference>
<dbReference type="PANTHER" id="PTHR12716:SF8">
    <property type="entry name" value="TRANSCRIPTION INITIATION FACTOR IIE SUBUNIT BETA"/>
    <property type="match status" value="1"/>
</dbReference>
<protein>
    <recommendedName>
        <fullName evidence="7">Transcription initiation factor IIE subunit beta</fullName>
    </recommendedName>
</protein>
<evidence type="ECO:0000259" key="9">
    <source>
        <dbReference type="PROSITE" id="PS51351"/>
    </source>
</evidence>
<feature type="compositionally biased region" description="Polar residues" evidence="8">
    <location>
        <begin position="23"/>
        <end position="32"/>
    </location>
</feature>
<keyword evidence="10" id="KW-0396">Initiation factor</keyword>